<feature type="domain" description="Protein kinase" evidence="3">
    <location>
        <begin position="80"/>
        <end position="256"/>
    </location>
</feature>
<dbReference type="PANTHER" id="PTHR46008:SF25">
    <property type="entry name" value="PROTEIN KINASE DOMAIN-CONTAINING PROTEIN"/>
    <property type="match status" value="1"/>
</dbReference>
<evidence type="ECO:0000256" key="1">
    <source>
        <dbReference type="ARBA" id="ARBA00022741"/>
    </source>
</evidence>
<dbReference type="InterPro" id="IPR011009">
    <property type="entry name" value="Kinase-like_dom_sf"/>
</dbReference>
<sequence length="256" mass="29468">MLQVPFDEELIYFLLTFTKLNKISHGWGNHANSILDFCIGRLPSEAKDLKKNQRKHKRGTLHIKCRQQWQISKDLHNERHHKSNLLGAGGFGEVFKGTLDDGNIRGIVQILNEVRILCQVNHSSLVRLLGCCVELPEPLLVYEYVPNGTLFEHLHYTNSGKCIHFGWQCKSYNSLCSRNLGVPRLDLDYYVNFQLTDKSELYSFRVVLLELLTSKKAIDFNREKEGVNLVVLVKMALKEGRFMDAVDPVLKRELVD</sequence>
<gene>
    <name evidence="4" type="ORF">RJT34_15769</name>
</gene>
<evidence type="ECO:0000256" key="2">
    <source>
        <dbReference type="ARBA" id="ARBA00022840"/>
    </source>
</evidence>
<dbReference type="Pfam" id="PF07714">
    <property type="entry name" value="PK_Tyr_Ser-Thr"/>
    <property type="match status" value="1"/>
</dbReference>
<evidence type="ECO:0000259" key="3">
    <source>
        <dbReference type="PROSITE" id="PS50011"/>
    </source>
</evidence>
<organism evidence="4 5">
    <name type="scientific">Clitoria ternatea</name>
    <name type="common">Butterfly pea</name>
    <dbReference type="NCBI Taxonomy" id="43366"/>
    <lineage>
        <taxon>Eukaryota</taxon>
        <taxon>Viridiplantae</taxon>
        <taxon>Streptophyta</taxon>
        <taxon>Embryophyta</taxon>
        <taxon>Tracheophyta</taxon>
        <taxon>Spermatophyta</taxon>
        <taxon>Magnoliopsida</taxon>
        <taxon>eudicotyledons</taxon>
        <taxon>Gunneridae</taxon>
        <taxon>Pentapetalae</taxon>
        <taxon>rosids</taxon>
        <taxon>fabids</taxon>
        <taxon>Fabales</taxon>
        <taxon>Fabaceae</taxon>
        <taxon>Papilionoideae</taxon>
        <taxon>50 kb inversion clade</taxon>
        <taxon>NPAAA clade</taxon>
        <taxon>indigoferoid/millettioid clade</taxon>
        <taxon>Phaseoleae</taxon>
        <taxon>Clitoria</taxon>
    </lineage>
</organism>
<dbReference type="Gene3D" id="1.10.510.10">
    <property type="entry name" value="Transferase(Phosphotransferase) domain 1"/>
    <property type="match status" value="2"/>
</dbReference>
<dbReference type="Proteomes" id="UP001359559">
    <property type="component" value="Unassembled WGS sequence"/>
</dbReference>
<evidence type="ECO:0000313" key="4">
    <source>
        <dbReference type="EMBL" id="KAK7292913.1"/>
    </source>
</evidence>
<dbReference type="AlphaFoldDB" id="A0AAN9J690"/>
<protein>
    <recommendedName>
        <fullName evidence="3">Protein kinase domain-containing protein</fullName>
    </recommendedName>
</protein>
<proteinExistence type="predicted"/>
<dbReference type="InterPro" id="IPR000719">
    <property type="entry name" value="Prot_kinase_dom"/>
</dbReference>
<dbReference type="GO" id="GO:0005524">
    <property type="term" value="F:ATP binding"/>
    <property type="evidence" value="ECO:0007669"/>
    <property type="project" value="UniProtKB-KW"/>
</dbReference>
<evidence type="ECO:0000313" key="5">
    <source>
        <dbReference type="Proteomes" id="UP001359559"/>
    </source>
</evidence>
<dbReference type="InterPro" id="IPR001245">
    <property type="entry name" value="Ser-Thr/Tyr_kinase_cat_dom"/>
</dbReference>
<name>A0AAN9J690_CLITE</name>
<keyword evidence="2" id="KW-0067">ATP-binding</keyword>
<dbReference type="EMBL" id="JAYKXN010000004">
    <property type="protein sequence ID" value="KAK7292913.1"/>
    <property type="molecule type" value="Genomic_DNA"/>
</dbReference>
<reference evidence="4 5" key="1">
    <citation type="submission" date="2024-01" db="EMBL/GenBank/DDBJ databases">
        <title>The genomes of 5 underutilized Papilionoideae crops provide insights into root nodulation and disease resistance.</title>
        <authorList>
            <person name="Yuan L."/>
        </authorList>
    </citation>
    <scope>NUCLEOTIDE SEQUENCE [LARGE SCALE GENOMIC DNA]</scope>
    <source>
        <strain evidence="4">LY-2023</strain>
        <tissue evidence="4">Leaf</tissue>
    </source>
</reference>
<accession>A0AAN9J690</accession>
<dbReference type="SUPFAM" id="SSF56112">
    <property type="entry name" value="Protein kinase-like (PK-like)"/>
    <property type="match status" value="1"/>
</dbReference>
<keyword evidence="5" id="KW-1185">Reference proteome</keyword>
<keyword evidence="1" id="KW-0547">Nucleotide-binding</keyword>
<dbReference type="PROSITE" id="PS50011">
    <property type="entry name" value="PROTEIN_KINASE_DOM"/>
    <property type="match status" value="1"/>
</dbReference>
<dbReference type="PANTHER" id="PTHR46008">
    <property type="entry name" value="LEAF RUST 10 DISEASE-RESISTANCE LOCUS RECEPTOR-LIKE PROTEIN KINASE-LIKE 1.4"/>
    <property type="match status" value="1"/>
</dbReference>
<dbReference type="GO" id="GO:0004672">
    <property type="term" value="F:protein kinase activity"/>
    <property type="evidence" value="ECO:0007669"/>
    <property type="project" value="InterPro"/>
</dbReference>
<comment type="caution">
    <text evidence="4">The sequence shown here is derived from an EMBL/GenBank/DDBJ whole genome shotgun (WGS) entry which is preliminary data.</text>
</comment>